<keyword evidence="7 11" id="KW-0812">Transmembrane</keyword>
<reference evidence="13" key="1">
    <citation type="journal article" date="2021" name="PeerJ">
        <title>Extensive microbial diversity within the chicken gut microbiome revealed by metagenomics and culture.</title>
        <authorList>
            <person name="Gilroy R."/>
            <person name="Ravi A."/>
            <person name="Getino M."/>
            <person name="Pursley I."/>
            <person name="Horton D.L."/>
            <person name="Alikhan N.F."/>
            <person name="Baker D."/>
            <person name="Gharbi K."/>
            <person name="Hall N."/>
            <person name="Watson M."/>
            <person name="Adriaenssens E.M."/>
            <person name="Foster-Nyarko E."/>
            <person name="Jarju S."/>
            <person name="Secka A."/>
            <person name="Antonio M."/>
            <person name="Oren A."/>
            <person name="Chaudhuri R.R."/>
            <person name="La Ragione R."/>
            <person name="Hildebrand F."/>
            <person name="Pallen M.J."/>
        </authorList>
    </citation>
    <scope>NUCLEOTIDE SEQUENCE</scope>
    <source>
        <strain evidence="13">6627</strain>
    </source>
</reference>
<evidence type="ECO:0000256" key="8">
    <source>
        <dbReference type="ARBA" id="ARBA00022989"/>
    </source>
</evidence>
<organism evidence="13 14">
    <name type="scientific">Candidatus Ligilactobacillus excrementigallinarum</name>
    <dbReference type="NCBI Taxonomy" id="2838641"/>
    <lineage>
        <taxon>Bacteria</taxon>
        <taxon>Bacillati</taxon>
        <taxon>Bacillota</taxon>
        <taxon>Bacilli</taxon>
        <taxon>Lactobacillales</taxon>
        <taxon>Lactobacillaceae</taxon>
        <taxon>Ligilactobacillus</taxon>
    </lineage>
</organism>
<name>A0A9D1UXX5_9LACO</name>
<reference evidence="13" key="2">
    <citation type="submission" date="2021-04" db="EMBL/GenBank/DDBJ databases">
        <authorList>
            <person name="Gilroy R."/>
        </authorList>
    </citation>
    <scope>NUCLEOTIDE SEQUENCE</scope>
    <source>
        <strain evidence="13">6627</strain>
    </source>
</reference>
<comment type="caution">
    <text evidence="13">The sequence shown here is derived from an EMBL/GenBank/DDBJ whole genome shotgun (WGS) entry which is preliminary data.</text>
</comment>
<feature type="transmembrane region" description="Helical" evidence="11">
    <location>
        <begin position="236"/>
        <end position="256"/>
    </location>
</feature>
<feature type="transmembrane region" description="Helical" evidence="11">
    <location>
        <begin position="15"/>
        <end position="36"/>
    </location>
</feature>
<feature type="transmembrane region" description="Helical" evidence="11">
    <location>
        <begin position="277"/>
        <end position="303"/>
    </location>
</feature>
<dbReference type="InterPro" id="IPR003838">
    <property type="entry name" value="ABC3_permease_C"/>
</dbReference>
<keyword evidence="6" id="KW-1003">Cell membrane</keyword>
<evidence type="ECO:0000259" key="12">
    <source>
        <dbReference type="Pfam" id="PF02687"/>
    </source>
</evidence>
<evidence type="ECO:0000313" key="14">
    <source>
        <dbReference type="Proteomes" id="UP000823963"/>
    </source>
</evidence>
<dbReference type="Pfam" id="PF02687">
    <property type="entry name" value="FtsX"/>
    <property type="match status" value="1"/>
</dbReference>
<feature type="transmembrane region" description="Helical" evidence="11">
    <location>
        <begin position="315"/>
        <end position="339"/>
    </location>
</feature>
<dbReference type="EMBL" id="DXFP01000066">
    <property type="protein sequence ID" value="HIX02481.1"/>
    <property type="molecule type" value="Genomic_DNA"/>
</dbReference>
<gene>
    <name evidence="13" type="ORF">H9861_06985</name>
</gene>
<dbReference type="GO" id="GO:0005886">
    <property type="term" value="C:plasma membrane"/>
    <property type="evidence" value="ECO:0007669"/>
    <property type="project" value="UniProtKB-SubCell"/>
</dbReference>
<evidence type="ECO:0000256" key="1">
    <source>
        <dbReference type="ARBA" id="ARBA00004651"/>
    </source>
</evidence>
<dbReference type="InterPro" id="IPR051125">
    <property type="entry name" value="ABC-4/HrtB_transporter"/>
</dbReference>
<evidence type="ECO:0000256" key="2">
    <source>
        <dbReference type="ARBA" id="ARBA00008697"/>
    </source>
</evidence>
<dbReference type="PANTHER" id="PTHR43738:SF1">
    <property type="entry name" value="HEMIN TRANSPORT SYSTEM PERMEASE PROTEIN HRTB-RELATED"/>
    <property type="match status" value="1"/>
</dbReference>
<keyword evidence="9 11" id="KW-0472">Membrane</keyword>
<dbReference type="Proteomes" id="UP000823963">
    <property type="component" value="Unassembled WGS sequence"/>
</dbReference>
<evidence type="ECO:0000256" key="3">
    <source>
        <dbReference type="ARBA" id="ARBA00011131"/>
    </source>
</evidence>
<keyword evidence="8 11" id="KW-1133">Transmembrane helix</keyword>
<feature type="domain" description="ABC3 transporter permease C-terminal" evidence="12">
    <location>
        <begin position="236"/>
        <end position="347"/>
    </location>
</feature>
<comment type="subcellular location">
    <subcellularLocation>
        <location evidence="1">Cell membrane</location>
        <topology evidence="1">Multi-pass membrane protein</topology>
    </subcellularLocation>
</comment>
<evidence type="ECO:0000256" key="5">
    <source>
        <dbReference type="ARBA" id="ARBA00022448"/>
    </source>
</evidence>
<sequence length="352" mass="38835">MFLALKEIKHEKLRYGLIISMVVLISYLIFILTSLAQGLSGQNTEAIQTWHAQQIVLNKDSNISMRQSFITKQQADDLHQGKNDALIGQAGVVIKHSGNQNVTGTFIGIKPNQYIYQDMKLTSGHMPQNDHEIVADTSLENNGYKLNQWVQLNSISQKYQIVGFTKNAKINISPIVYGRLSGWNAISNLNPNFVGNALVTKDSHYQVKSTDLKAYSINDFINNLPGYTAQNTTFEFMIGFLMVISLIVIAIFLYIITNQKLQNYAVLRAQGIPAKTLVINTISQSLILVISGILIGAGLTYLTSVFIPENVPMSFNIPVLSVVGIGLTLTSILGAILPVRTILKIDPIKVIG</sequence>
<dbReference type="PANTHER" id="PTHR43738">
    <property type="entry name" value="ABC TRANSPORTER, MEMBRANE PROTEIN"/>
    <property type="match status" value="1"/>
</dbReference>
<evidence type="ECO:0000256" key="11">
    <source>
        <dbReference type="SAM" id="Phobius"/>
    </source>
</evidence>
<evidence type="ECO:0000256" key="4">
    <source>
        <dbReference type="ARBA" id="ARBA00016962"/>
    </source>
</evidence>
<keyword evidence="5" id="KW-0813">Transport</keyword>
<proteinExistence type="inferred from homology"/>
<protein>
    <recommendedName>
        <fullName evidence="4">Putative hemin transport system permease protein HrtB</fullName>
    </recommendedName>
</protein>
<dbReference type="AlphaFoldDB" id="A0A9D1UXX5"/>
<evidence type="ECO:0000256" key="9">
    <source>
        <dbReference type="ARBA" id="ARBA00023136"/>
    </source>
</evidence>
<comment type="similarity">
    <text evidence="2">Belongs to the ABC-4 integral membrane protein family. HrtB subfamily.</text>
</comment>
<accession>A0A9D1UXX5</accession>
<evidence type="ECO:0000256" key="10">
    <source>
        <dbReference type="ARBA" id="ARBA00024973"/>
    </source>
</evidence>
<comment type="subunit">
    <text evidence="3">The complex is composed of two ATP-binding proteins (HrtA), two transmembrane proteins (HrtB) and a solute-binding protein.</text>
</comment>
<evidence type="ECO:0000256" key="6">
    <source>
        <dbReference type="ARBA" id="ARBA00022475"/>
    </source>
</evidence>
<comment type="function">
    <text evidence="10">Part of the ABC transporter complex hrt involved in hemin import. Responsible for the translocation of the substrate across the membrane.</text>
</comment>
<evidence type="ECO:0000313" key="13">
    <source>
        <dbReference type="EMBL" id="HIX02481.1"/>
    </source>
</evidence>
<evidence type="ECO:0000256" key="7">
    <source>
        <dbReference type="ARBA" id="ARBA00022692"/>
    </source>
</evidence>